<feature type="domain" description="Thioredoxin" evidence="10">
    <location>
        <begin position="755"/>
        <end position="908"/>
    </location>
</feature>
<organism evidence="11 12">
    <name type="scientific">Lautropia mirabilis ATCC 51599</name>
    <dbReference type="NCBI Taxonomy" id="887898"/>
    <lineage>
        <taxon>Bacteria</taxon>
        <taxon>Pseudomonadati</taxon>
        <taxon>Pseudomonadota</taxon>
        <taxon>Betaproteobacteria</taxon>
        <taxon>Burkholderiales</taxon>
        <taxon>Burkholderiaceae</taxon>
        <taxon>Lautropia</taxon>
    </lineage>
</organism>
<dbReference type="AlphaFoldDB" id="E7RTX0"/>
<evidence type="ECO:0000256" key="8">
    <source>
        <dbReference type="SAM" id="Phobius"/>
    </source>
</evidence>
<dbReference type="GO" id="GO:0005886">
    <property type="term" value="C:plasma membrane"/>
    <property type="evidence" value="ECO:0007669"/>
    <property type="project" value="UniProtKB-SubCell"/>
</dbReference>
<dbReference type="eggNOG" id="COG4233">
    <property type="taxonomic scope" value="Bacteria"/>
</dbReference>
<dbReference type="HOGENOM" id="CLU_014657_1_0_4"/>
<feature type="region of interest" description="Disordered" evidence="7">
    <location>
        <begin position="394"/>
        <end position="444"/>
    </location>
</feature>
<dbReference type="Pfam" id="PF02683">
    <property type="entry name" value="DsbD_TM"/>
    <property type="match status" value="1"/>
</dbReference>
<dbReference type="eggNOG" id="COG4232">
    <property type="taxonomic scope" value="Bacteria"/>
</dbReference>
<feature type="transmembrane region" description="Helical" evidence="8">
    <location>
        <begin position="551"/>
        <end position="573"/>
    </location>
</feature>
<feature type="transmembrane region" description="Helical" evidence="8">
    <location>
        <begin position="466"/>
        <end position="494"/>
    </location>
</feature>
<feature type="transmembrane region" description="Helical" evidence="8">
    <location>
        <begin position="695"/>
        <end position="716"/>
    </location>
</feature>
<feature type="transmembrane region" description="Helical" evidence="8">
    <location>
        <begin position="671"/>
        <end position="689"/>
    </location>
</feature>
<evidence type="ECO:0000256" key="9">
    <source>
        <dbReference type="SAM" id="SignalP"/>
    </source>
</evidence>
<dbReference type="GO" id="GO:0017004">
    <property type="term" value="P:cytochrome complex assembly"/>
    <property type="evidence" value="ECO:0007669"/>
    <property type="project" value="UniProtKB-KW"/>
</dbReference>
<dbReference type="EMBL" id="AEQP01000001">
    <property type="protein sequence ID" value="EFV96206.1"/>
    <property type="molecule type" value="Genomic_DNA"/>
</dbReference>
<dbReference type="Pfam" id="PF11412">
    <property type="entry name" value="DsbD_N"/>
    <property type="match status" value="1"/>
</dbReference>
<dbReference type="InterPro" id="IPR028250">
    <property type="entry name" value="DsbDN"/>
</dbReference>
<keyword evidence="3 8" id="KW-0812">Transmembrane</keyword>
<comment type="subcellular location">
    <subcellularLocation>
        <location evidence="1">Cell membrane</location>
        <topology evidence="1">Multi-pass membrane protein</topology>
    </subcellularLocation>
</comment>
<gene>
    <name evidence="11" type="ORF">HMPREF0551_0389</name>
</gene>
<reference evidence="11 12" key="1">
    <citation type="submission" date="2010-12" db="EMBL/GenBank/DDBJ databases">
        <authorList>
            <person name="Muzny D."/>
            <person name="Qin X."/>
            <person name="Deng J."/>
            <person name="Jiang H."/>
            <person name="Liu Y."/>
            <person name="Qu J."/>
            <person name="Song X.-Z."/>
            <person name="Zhang L."/>
            <person name="Thornton R."/>
            <person name="Coyle M."/>
            <person name="Francisco L."/>
            <person name="Jackson L."/>
            <person name="Javaid M."/>
            <person name="Korchina V."/>
            <person name="Kovar C."/>
            <person name="Mata R."/>
            <person name="Mathew T."/>
            <person name="Ngo R."/>
            <person name="Nguyen L."/>
            <person name="Nguyen N."/>
            <person name="Okwuonu G."/>
            <person name="Ongeri F."/>
            <person name="Pham C."/>
            <person name="Simmons D."/>
            <person name="Wilczek-Boney K."/>
            <person name="Hale W."/>
            <person name="Jakkamsetti A."/>
            <person name="Pham P."/>
            <person name="Ruth R."/>
            <person name="San Lucas F."/>
            <person name="Warren J."/>
            <person name="Zhang J."/>
            <person name="Zhao Z."/>
            <person name="Zhou C."/>
            <person name="Zhu D."/>
            <person name="Lee S."/>
            <person name="Bess C."/>
            <person name="Blankenburg K."/>
            <person name="Forbes L."/>
            <person name="Fu Q."/>
            <person name="Gubbala S."/>
            <person name="Hirani K."/>
            <person name="Jayaseelan J.C."/>
            <person name="Lara F."/>
            <person name="Munidasa M."/>
            <person name="Palculict T."/>
            <person name="Patil S."/>
            <person name="Pu L.-L."/>
            <person name="Saada N."/>
            <person name="Tang L."/>
            <person name="Weissenberger G."/>
            <person name="Zhu Y."/>
            <person name="Hemphill L."/>
            <person name="Shang Y."/>
            <person name="Youmans B."/>
            <person name="Ayvaz T."/>
            <person name="Ross M."/>
            <person name="Santibanez J."/>
            <person name="Aqrawi P."/>
            <person name="Gross S."/>
            <person name="Joshi V."/>
            <person name="Fowler G."/>
            <person name="Nazareth L."/>
            <person name="Reid J."/>
            <person name="Worley K."/>
            <person name="Petrosino J."/>
            <person name="Highlander S."/>
            <person name="Gibbs R."/>
        </authorList>
    </citation>
    <scope>NUCLEOTIDE SEQUENCE [LARGE SCALE GENOMIC DNA]</scope>
    <source>
        <strain evidence="11 12">ATCC 51599</strain>
    </source>
</reference>
<evidence type="ECO:0000256" key="6">
    <source>
        <dbReference type="ARBA" id="ARBA00023136"/>
    </source>
</evidence>
<evidence type="ECO:0000259" key="10">
    <source>
        <dbReference type="PROSITE" id="PS51352"/>
    </source>
</evidence>
<keyword evidence="2" id="KW-1003">Cell membrane</keyword>
<evidence type="ECO:0000256" key="2">
    <source>
        <dbReference type="ARBA" id="ARBA00022475"/>
    </source>
</evidence>
<dbReference type="PANTHER" id="PTHR32234:SF3">
    <property type="entry name" value="SUPPRESSION OF COPPER SENSITIVITY PROTEIN"/>
    <property type="match status" value="1"/>
</dbReference>
<dbReference type="InterPro" id="IPR013766">
    <property type="entry name" value="Thioredoxin_domain"/>
</dbReference>
<feature type="signal peptide" evidence="9">
    <location>
        <begin position="1"/>
        <end position="49"/>
    </location>
</feature>
<dbReference type="InterPro" id="IPR036249">
    <property type="entry name" value="Thioredoxin-like_sf"/>
</dbReference>
<feature type="transmembrane region" description="Helical" evidence="8">
    <location>
        <begin position="515"/>
        <end position="539"/>
    </location>
</feature>
<accession>E7RTX0</accession>
<sequence>MALQFPSTVVLLFQGKMMHNVSSRSRWQTLLSSLLLGSALFAATSPAVAVDAAQGAGAQGAAQASGAGDAQADASLGWKAGPQRVGSLEVELVSDSRQVMPGETFRIGMRLRHDPHWHTYWRNPGDTGYPTRFEIEGPADTQYSDIRWPAPERLAIGPLANYGYEGEALIYRDVTLPDSFKGRQARFRVKAEWLICKEVCIPGEAALQLDVPVGGVTEPDRAETASFEAARRSAPVPDQEPAAVGWWQRGGQAVVVLPDAVTQGKAPRSALFLPYFSGVVKPVAAQKLIEISGEEGRYGLALELDEQGVRTADPGWEKEGGIVVIDGGQPVEVSLQRQTVVPVAARTVAIDEPIKVDLTEPGAAQGNGGKKGGLLGQLQLGGAPVQGGQDMPAAGAMASGANGQGADAAAAGASNGAAGAAGSDGAAPVAQAGQDGSSLGAQAEQAVDQAQNTLGALTGTHGQGEWLALAGAILGAFIGGLILNLMPCVFPVIGLKILSFTEAAAGKPAQARRHAMVFGLGVVVSFLVLAAILLGLRALGQAAGWGFQLQSPVFVAVLALLFVVIGLNLFGVFEAGTRLTQLGAAGQGSHQGYWGSFMTGVMAVVVATPCTAPFMGGAVGFTLSSSPLLVLVVFATIGVGMALPYLVLASSERLLAMLPRPGAWLQTFKQLLAFPMFITAAWLVWVLALQSDAEGVLLLLLAAIFLSFSCWIYGRWQFELRPRSARSTPAWIITALLSLVACGVLVSRLPVVAEAAQTQAAPVSGNAATNGPVSMLPPSCKPEADGRLPASCRGWQPWSPERQAAARAAGVPVFVDFSAAWCLSCQVNEKVALNRDEVQAAFRDRNVLLLKADWTRRDPAISAELARFGRNSVPLYLFYDGRDPKAAPVQLPELLTVDTVLKAIGAAK</sequence>
<feature type="compositionally biased region" description="Low complexity" evidence="7">
    <location>
        <begin position="398"/>
        <end position="432"/>
    </location>
</feature>
<feature type="transmembrane region" description="Helical" evidence="8">
    <location>
        <begin position="628"/>
        <end position="650"/>
    </location>
</feature>
<proteinExistence type="predicted"/>
<feature type="chain" id="PRO_5003224551" description="Thioredoxin domain-containing protein" evidence="9">
    <location>
        <begin position="50"/>
        <end position="908"/>
    </location>
</feature>
<keyword evidence="4" id="KW-0201">Cytochrome c-type biogenesis</keyword>
<dbReference type="Pfam" id="PF13899">
    <property type="entry name" value="Thioredoxin_7"/>
    <property type="match status" value="1"/>
</dbReference>
<dbReference type="PANTHER" id="PTHR32234">
    <property type="entry name" value="THIOL:DISULFIDE INTERCHANGE PROTEIN DSBD"/>
    <property type="match status" value="1"/>
</dbReference>
<keyword evidence="12" id="KW-1185">Reference proteome</keyword>
<evidence type="ECO:0000256" key="3">
    <source>
        <dbReference type="ARBA" id="ARBA00022692"/>
    </source>
</evidence>
<name>E7RTX0_9BURK</name>
<evidence type="ECO:0000256" key="4">
    <source>
        <dbReference type="ARBA" id="ARBA00022748"/>
    </source>
</evidence>
<dbReference type="Gene3D" id="3.40.30.10">
    <property type="entry name" value="Glutaredoxin"/>
    <property type="match status" value="1"/>
</dbReference>
<evidence type="ECO:0000313" key="11">
    <source>
        <dbReference type="EMBL" id="EFV96206.1"/>
    </source>
</evidence>
<dbReference type="GO" id="GO:0045454">
    <property type="term" value="P:cell redox homeostasis"/>
    <property type="evidence" value="ECO:0007669"/>
    <property type="project" value="TreeGrafter"/>
</dbReference>
<dbReference type="CDD" id="cd02953">
    <property type="entry name" value="DsbDgamma"/>
    <property type="match status" value="1"/>
</dbReference>
<dbReference type="GO" id="GO:0015035">
    <property type="term" value="F:protein-disulfide reductase activity"/>
    <property type="evidence" value="ECO:0007669"/>
    <property type="project" value="TreeGrafter"/>
</dbReference>
<dbReference type="InterPro" id="IPR003834">
    <property type="entry name" value="Cyt_c_assmbl_TM_dom"/>
</dbReference>
<feature type="transmembrane region" description="Helical" evidence="8">
    <location>
        <begin position="593"/>
        <end position="616"/>
    </location>
</feature>
<dbReference type="STRING" id="887898.HMPREF0551_0389"/>
<feature type="transmembrane region" description="Helical" evidence="8">
    <location>
        <begin position="728"/>
        <end position="749"/>
    </location>
</feature>
<evidence type="ECO:0000256" key="1">
    <source>
        <dbReference type="ARBA" id="ARBA00004651"/>
    </source>
</evidence>
<evidence type="ECO:0000256" key="5">
    <source>
        <dbReference type="ARBA" id="ARBA00022989"/>
    </source>
</evidence>
<dbReference type="InterPro" id="IPR035671">
    <property type="entry name" value="DsbD_gamma"/>
</dbReference>
<keyword evidence="9" id="KW-0732">Signal</keyword>
<protein>
    <recommendedName>
        <fullName evidence="10">Thioredoxin domain-containing protein</fullName>
    </recommendedName>
</protein>
<keyword evidence="6 8" id="KW-0472">Membrane</keyword>
<dbReference type="Proteomes" id="UP000011021">
    <property type="component" value="Unassembled WGS sequence"/>
</dbReference>
<comment type="caution">
    <text evidence="11">The sequence shown here is derived from an EMBL/GenBank/DDBJ whole genome shotgun (WGS) entry which is preliminary data.</text>
</comment>
<keyword evidence="5 8" id="KW-1133">Transmembrane helix</keyword>
<dbReference type="SUPFAM" id="SSF52833">
    <property type="entry name" value="Thioredoxin-like"/>
    <property type="match status" value="1"/>
</dbReference>
<evidence type="ECO:0000313" key="12">
    <source>
        <dbReference type="Proteomes" id="UP000011021"/>
    </source>
</evidence>
<evidence type="ECO:0000256" key="7">
    <source>
        <dbReference type="SAM" id="MobiDB-lite"/>
    </source>
</evidence>
<dbReference type="PROSITE" id="PS51352">
    <property type="entry name" value="THIOREDOXIN_2"/>
    <property type="match status" value="1"/>
</dbReference>